<name>A0A1G1TEP3_9BACT</name>
<evidence type="ECO:0000259" key="2">
    <source>
        <dbReference type="Pfam" id="PF13358"/>
    </source>
</evidence>
<evidence type="ECO:0000256" key="1">
    <source>
        <dbReference type="SAM" id="MobiDB-lite"/>
    </source>
</evidence>
<dbReference type="EMBL" id="MDZA01000297">
    <property type="protein sequence ID" value="OGX89344.1"/>
    <property type="molecule type" value="Genomic_DNA"/>
</dbReference>
<comment type="caution">
    <text evidence="3">The sequence shown here is derived from an EMBL/GenBank/DDBJ whole genome shotgun (WGS) entry which is preliminary data.</text>
</comment>
<dbReference type="AlphaFoldDB" id="A0A1G1TEP3"/>
<organism evidence="3 4">
    <name type="scientific">Hymenobacter coccineus</name>
    <dbReference type="NCBI Taxonomy" id="1908235"/>
    <lineage>
        <taxon>Bacteria</taxon>
        <taxon>Pseudomonadati</taxon>
        <taxon>Bacteroidota</taxon>
        <taxon>Cytophagia</taxon>
        <taxon>Cytophagales</taxon>
        <taxon>Hymenobacteraceae</taxon>
        <taxon>Hymenobacter</taxon>
    </lineage>
</organism>
<proteinExistence type="predicted"/>
<keyword evidence="4" id="KW-1185">Reference proteome</keyword>
<feature type="non-terminal residue" evidence="3">
    <location>
        <position position="140"/>
    </location>
</feature>
<feature type="compositionally biased region" description="Basic residues" evidence="1">
    <location>
        <begin position="128"/>
        <end position="140"/>
    </location>
</feature>
<feature type="region of interest" description="Disordered" evidence="1">
    <location>
        <begin position="119"/>
        <end position="140"/>
    </location>
</feature>
<gene>
    <name evidence="3" type="ORF">BEN49_24970</name>
</gene>
<feature type="non-terminal residue" evidence="3">
    <location>
        <position position="1"/>
    </location>
</feature>
<dbReference type="RefSeq" id="WP_070744883.1">
    <property type="nucleotide sequence ID" value="NZ_MDZA01000297.1"/>
</dbReference>
<evidence type="ECO:0000313" key="3">
    <source>
        <dbReference type="EMBL" id="OGX89344.1"/>
    </source>
</evidence>
<sequence length="140" mass="14984">LGLYTERAKGLRRALLAALPGPDVTRFKFVDQPSVHLTCTRRYGRAAGGRRVDQAGPRRNDPDVTVAAALTPQGLGAVMALGGAVNTARFAAYVEQALGPTRVAGDLVVLDNLRGHKELARAQSARPGRGRRRLRRPPAV</sequence>
<evidence type="ECO:0000313" key="4">
    <source>
        <dbReference type="Proteomes" id="UP000177506"/>
    </source>
</evidence>
<dbReference type="Proteomes" id="UP000177506">
    <property type="component" value="Unassembled WGS sequence"/>
</dbReference>
<dbReference type="InterPro" id="IPR038717">
    <property type="entry name" value="Tc1-like_DDE_dom"/>
</dbReference>
<dbReference type="Pfam" id="PF13358">
    <property type="entry name" value="DDE_3"/>
    <property type="match status" value="1"/>
</dbReference>
<reference evidence="3 4" key="1">
    <citation type="submission" date="2016-08" db="EMBL/GenBank/DDBJ databases">
        <title>Hymenobacter coccineus sp. nov., Hymenobacter lapidarius sp. nov. and Hymenobacter glacialis sp. nov., isolated from Antarctic soil.</title>
        <authorList>
            <person name="Sedlacek I."/>
            <person name="Kralova S."/>
            <person name="Kyrova K."/>
            <person name="Maslanova I."/>
            <person name="Stankova E."/>
            <person name="Vrbovska V."/>
            <person name="Nemec M."/>
            <person name="Bartak M."/>
            <person name="Svec P."/>
            <person name="Busse H.-J."/>
            <person name="Pantucek R."/>
        </authorList>
    </citation>
    <scope>NUCLEOTIDE SEQUENCE [LARGE SCALE GENOMIC DNA]</scope>
    <source>
        <strain evidence="3 4">CCM 8649</strain>
    </source>
</reference>
<feature type="domain" description="Tc1-like transposase DDE" evidence="2">
    <location>
        <begin position="29"/>
        <end position="118"/>
    </location>
</feature>
<protein>
    <recommendedName>
        <fullName evidence="2">Tc1-like transposase DDE domain-containing protein</fullName>
    </recommendedName>
</protein>
<accession>A0A1G1TEP3</accession>